<organism evidence="2 3">
    <name type="scientific">Endosaccharibacter trunci</name>
    <dbReference type="NCBI Taxonomy" id="2812733"/>
    <lineage>
        <taxon>Bacteria</taxon>
        <taxon>Pseudomonadati</taxon>
        <taxon>Pseudomonadota</taxon>
        <taxon>Alphaproteobacteria</taxon>
        <taxon>Acetobacterales</taxon>
        <taxon>Acetobacteraceae</taxon>
        <taxon>Endosaccharibacter</taxon>
    </lineage>
</organism>
<protein>
    <submittedName>
        <fullName evidence="2">Uncharacterized protein</fullName>
    </submittedName>
</protein>
<dbReference type="Proteomes" id="UP001524587">
    <property type="component" value="Unassembled WGS sequence"/>
</dbReference>
<feature type="transmembrane region" description="Helical" evidence="1">
    <location>
        <begin position="20"/>
        <end position="43"/>
    </location>
</feature>
<evidence type="ECO:0000313" key="2">
    <source>
        <dbReference type="EMBL" id="MCQ8280170.1"/>
    </source>
</evidence>
<feature type="transmembrane region" description="Helical" evidence="1">
    <location>
        <begin position="55"/>
        <end position="75"/>
    </location>
</feature>
<keyword evidence="1" id="KW-0472">Membrane</keyword>
<keyword evidence="1" id="KW-1133">Transmembrane helix</keyword>
<keyword evidence="1" id="KW-0812">Transmembrane</keyword>
<keyword evidence="3" id="KW-1185">Reference proteome</keyword>
<evidence type="ECO:0000313" key="3">
    <source>
        <dbReference type="Proteomes" id="UP001524587"/>
    </source>
</evidence>
<name>A0ABT1WCN1_9PROT</name>
<dbReference type="EMBL" id="JAMSKV010000029">
    <property type="protein sequence ID" value="MCQ8280170.1"/>
    <property type="molecule type" value="Genomic_DNA"/>
</dbReference>
<comment type="caution">
    <text evidence="2">The sequence shown here is derived from an EMBL/GenBank/DDBJ whole genome shotgun (WGS) entry which is preliminary data.</text>
</comment>
<dbReference type="RefSeq" id="WP_422865650.1">
    <property type="nucleotide sequence ID" value="NZ_JAMSKV010000029.1"/>
</dbReference>
<gene>
    <name evidence="2" type="ORF">NFI95_17170</name>
</gene>
<sequence>MDDNAADRTPDRGFRAVSAFEWQSVVVIAAMSVACLLVTSFEWESADGSHAGGKYIGILLLAGLGFGLLSLLSAYRLIGIVFRGRAATDAKGPTPVVRFINRLLGTAAGKR</sequence>
<evidence type="ECO:0000256" key="1">
    <source>
        <dbReference type="SAM" id="Phobius"/>
    </source>
</evidence>
<accession>A0ABT1WCN1</accession>
<reference evidence="2 3" key="1">
    <citation type="submission" date="2022-06" db="EMBL/GenBank/DDBJ databases">
        <title>Endosaccharibacter gen. nov., sp. nov., endophytic bacteria isolated from sugarcane.</title>
        <authorList>
            <person name="Pitiwittayakul N."/>
            <person name="Yukphan P."/>
            <person name="Charoenyingcharoen P."/>
            <person name="Tanasupawat S."/>
        </authorList>
    </citation>
    <scope>NUCLEOTIDE SEQUENCE [LARGE SCALE GENOMIC DNA]</scope>
    <source>
        <strain evidence="2 3">KSS8</strain>
    </source>
</reference>
<proteinExistence type="predicted"/>